<dbReference type="RefSeq" id="YP_009553017.1">
    <property type="nucleotide sequence ID" value="NC_040686.1"/>
</dbReference>
<protein>
    <recommendedName>
        <fullName evidence="6">Capsid protein</fullName>
    </recommendedName>
</protein>
<name>A0A2H4QBA9_9VIRU</name>
<proteinExistence type="inferred from homology"/>
<dbReference type="KEGG" id="vg:41701558"/>
<reference evidence="8" key="1">
    <citation type="journal article" date="2017" name="Virology">
        <title>Discovery of novel anelloviruses in small mammals expands the host range and diversity of the Anelloviridae.</title>
        <authorList>
            <person name="de Souza W.M."/>
            <person name="Fumagalli M.J."/>
            <person name="de Araujo J."/>
            <person name="Sabino-Santos G.Jr."/>
            <person name="Maia F.G.M."/>
            <person name="Romeiro M.F."/>
            <person name="Modha S."/>
            <person name="Nardi M.S."/>
            <person name="Queiroz L.H."/>
            <person name="Durigon E.L."/>
            <person name="Nunes M.R.T."/>
            <person name="Murcia P.R."/>
            <person name="Figueiredo L.T.M."/>
        </authorList>
    </citation>
    <scope>NUCLEOTIDE SEQUENCE [LARGE SCALE GENOMIC DNA]</scope>
    <source>
        <strain evidence="8">2192</strain>
    </source>
</reference>
<comment type="similarity">
    <text evidence="2 6">Belongs to the anelloviridae capsid protein family.</text>
</comment>
<dbReference type="EMBL" id="MF541375">
    <property type="protein sequence ID" value="ATX61852.1"/>
    <property type="molecule type" value="Genomic_DNA"/>
</dbReference>
<evidence type="ECO:0000256" key="3">
    <source>
        <dbReference type="ARBA" id="ARBA00022431"/>
    </source>
</evidence>
<dbReference type="Proteomes" id="UP000289377">
    <property type="component" value="Genome"/>
</dbReference>
<feature type="region of interest" description="Disordered" evidence="7">
    <location>
        <begin position="502"/>
        <end position="554"/>
    </location>
</feature>
<comment type="function">
    <text evidence="6">Self-assembles to form an icosahedral capsid.</text>
</comment>
<dbReference type="OrthoDB" id="3295at10239"/>
<evidence type="ECO:0000256" key="5">
    <source>
        <dbReference type="ARBA" id="ARBA00022844"/>
    </source>
</evidence>
<keyword evidence="5 6" id="KW-0946">Virion</keyword>
<dbReference type="Pfam" id="PF02956">
    <property type="entry name" value="TT_ORF1"/>
    <property type="match status" value="1"/>
</dbReference>
<organism evidence="8">
    <name type="scientific">Rodent Torque teno virus 3</name>
    <dbReference type="NCBI Taxonomy" id="2054610"/>
    <lineage>
        <taxon>Viruses</taxon>
        <taxon>Monodnaviria</taxon>
        <taxon>Shotokuvirae</taxon>
        <taxon>Commensaviricota</taxon>
        <taxon>Cardeaviricetes</taxon>
        <taxon>Sanitavirales</taxon>
        <taxon>Anelloviridae</taxon>
        <taxon>Wawtorquevirus</taxon>
        <taxon>Wawtorquevirus crice2</taxon>
    </lineage>
</organism>
<keyword evidence="3 6" id="KW-1140">T=1 icosahedral capsid protein</keyword>
<dbReference type="InterPro" id="IPR004219">
    <property type="entry name" value="TTvirus_Unk"/>
</dbReference>
<accession>A0A2H4QBA9</accession>
<evidence type="ECO:0000256" key="4">
    <source>
        <dbReference type="ARBA" id="ARBA00022561"/>
    </source>
</evidence>
<evidence type="ECO:0000256" key="1">
    <source>
        <dbReference type="ARBA" id="ARBA00004328"/>
    </source>
</evidence>
<sequence length="584" mass="67299">MAPFYRWYRGGYYPRRRYWRPSWRSRRGRRTRGYRRGYRVRRPRRRRNWLRRKTRHVPVMQWNPINKKKCVIRGVCPLVYAIGAQNAVQDFTYPGNKLILNWLGGGVHSSLLSLLDLYWEERYWRARWSSSNQGYNLFRYYGCTLYLQRTYNFSYIFYYSTEELSEDTEPLTICHPSQLLLTKHHVIVLSKKEKLSSKPVKLRIKPPSSMIGTWHSFAEWAKKPILKWRVSLICLGTPWTGFPNMHGATTHAIHVKVWARHKTDRPSEARELDLWYIPLLDDGTDLSVANHKIKWNSQGDGPETTEATFWPTAYEYQKLVVPFYLYAFGRSASFYSDDETTHMPAPTEGNQGIFIFLKFLNSPAWRGHEGGFPQFKDDCCFIKFSTIQTIAANGPWVEKAIPQGMNVTMNYKFYFQWGGTPGIQLPPVAPAGGGPPGPLSTIRWGNSLRADLRDPTTIGTEVLYPEDLDSDGICNPRALARITEPHLPTGSKRTGTLACLRPAALFGKKRRPPSSDESEEEEHGSSSPGEEDPEAADYSSAPPERHLRRKRKRVHQLLEQLRGLGIQQPTLTALSGLYRKSHSI</sequence>
<evidence type="ECO:0000313" key="8">
    <source>
        <dbReference type="EMBL" id="ATX61852.1"/>
    </source>
</evidence>
<dbReference type="GO" id="GO:0039615">
    <property type="term" value="C:T=1 icosahedral viral capsid"/>
    <property type="evidence" value="ECO:0007669"/>
    <property type="project" value="UniProtKB-UniRule"/>
</dbReference>
<evidence type="ECO:0000256" key="7">
    <source>
        <dbReference type="SAM" id="MobiDB-lite"/>
    </source>
</evidence>
<evidence type="ECO:0000256" key="6">
    <source>
        <dbReference type="RuleBase" id="RU361230"/>
    </source>
</evidence>
<keyword evidence="4 6" id="KW-0167">Capsid protein</keyword>
<evidence type="ECO:0000256" key="2">
    <source>
        <dbReference type="ARBA" id="ARBA00006131"/>
    </source>
</evidence>
<comment type="subcellular location">
    <subcellularLocation>
        <location evidence="1 6">Virion</location>
    </subcellularLocation>
</comment>
<dbReference type="GeneID" id="41701558"/>